<name>A0A4Y6UTE6_SACBS</name>
<keyword evidence="6 10" id="KW-1133">Transmembrane helix</keyword>
<dbReference type="Pfam" id="PF03062">
    <property type="entry name" value="MBOAT"/>
    <property type="match status" value="1"/>
</dbReference>
<evidence type="ECO:0000313" key="11">
    <source>
        <dbReference type="EMBL" id="QDH20939.1"/>
    </source>
</evidence>
<comment type="similarity">
    <text evidence="2 9">Belongs to the membrane-bound acyltransferase family.</text>
</comment>
<evidence type="ECO:0000256" key="10">
    <source>
        <dbReference type="SAM" id="Phobius"/>
    </source>
</evidence>
<accession>A0A4Y6UTE6</accession>
<feature type="transmembrane region" description="Helical" evidence="10">
    <location>
        <begin position="404"/>
        <end position="423"/>
    </location>
</feature>
<dbReference type="InterPro" id="IPR051085">
    <property type="entry name" value="MB_O-acyltransferase"/>
</dbReference>
<dbReference type="PIRSF" id="PIRSF016636">
    <property type="entry name" value="AlgI_DltB"/>
    <property type="match status" value="1"/>
</dbReference>
<dbReference type="PIRSF" id="PIRSF500217">
    <property type="entry name" value="AlgI"/>
    <property type="match status" value="1"/>
</dbReference>
<evidence type="ECO:0000256" key="1">
    <source>
        <dbReference type="ARBA" id="ARBA00004651"/>
    </source>
</evidence>
<dbReference type="GO" id="GO:0042121">
    <property type="term" value="P:alginic acid biosynthetic process"/>
    <property type="evidence" value="ECO:0007669"/>
    <property type="project" value="InterPro"/>
</dbReference>
<evidence type="ECO:0000256" key="2">
    <source>
        <dbReference type="ARBA" id="ARBA00010323"/>
    </source>
</evidence>
<dbReference type="EMBL" id="CP041217">
    <property type="protein sequence ID" value="QDH20939.1"/>
    <property type="molecule type" value="Genomic_DNA"/>
</dbReference>
<keyword evidence="12" id="KW-1185">Reference proteome</keyword>
<comment type="subcellular location">
    <subcellularLocation>
        <location evidence="1">Cell membrane</location>
        <topology evidence="1">Multi-pass membrane protein</topology>
    </subcellularLocation>
</comment>
<dbReference type="InterPro" id="IPR028362">
    <property type="entry name" value="AlgI"/>
</dbReference>
<keyword evidence="3 9" id="KW-1003">Cell membrane</keyword>
<evidence type="ECO:0000256" key="7">
    <source>
        <dbReference type="ARBA" id="ARBA00023136"/>
    </source>
</evidence>
<evidence type="ECO:0000256" key="6">
    <source>
        <dbReference type="ARBA" id="ARBA00022989"/>
    </source>
</evidence>
<protein>
    <submittedName>
        <fullName evidence="11">MBOAT family protein</fullName>
    </submittedName>
</protein>
<keyword evidence="7 9" id="KW-0472">Membrane</keyword>
<dbReference type="OrthoDB" id="9805788at2"/>
<organism evidence="11 12">
    <name type="scientific">Saccharibacillus brassicae</name>
    <dbReference type="NCBI Taxonomy" id="2583377"/>
    <lineage>
        <taxon>Bacteria</taxon>
        <taxon>Bacillati</taxon>
        <taxon>Bacillota</taxon>
        <taxon>Bacilli</taxon>
        <taxon>Bacillales</taxon>
        <taxon>Paenibacillaceae</taxon>
        <taxon>Saccharibacillus</taxon>
    </lineage>
</organism>
<sequence>MLFNSYEFIFAYLPVVFIGYFALNRFKLYNLAKIWMALASLFFYAYEDTRYLPLILGSIAFNYIVGRGLSHINANGVNHKGRWLLILGVVGDVALLGYYKYADFFIDNYNGLFGQDASLLHIVLPLGISFFTFTQLAYLVDAYRGKVKEYNVANYILFVTFFPHLIAGPILHHKEMMPQFDDPEGKRIRADNISRGIFIFCIGLFKKVIIADLLAPIATAGFDSGQALHFVEAWTTSLAYTGQLYFDFSAYSDMAIGLGLIFNIKLPVNFNSPYKGTSIKDFWARWHMTLSRFLKDYIYIPLGGNRKGTTRTYINLFLTFLIGGFWHGAGWTFIIWGAMHGAAQVVQRLWQLTGIKMNKYVGWFITFNFVNIAWVFFRAQHWSDGVRILKGMFGMSGVILPPDLLTAGLPLVAVSLLIALFARNSIELTERFKPTLGRAVFAAALFVVSLLYFNQISEFLYFNF</sequence>
<feature type="transmembrane region" description="Helical" evidence="10">
    <location>
        <begin position="51"/>
        <end position="69"/>
    </location>
</feature>
<feature type="transmembrane region" description="Helical" evidence="10">
    <location>
        <begin position="28"/>
        <end position="45"/>
    </location>
</feature>
<evidence type="ECO:0000256" key="4">
    <source>
        <dbReference type="ARBA" id="ARBA00022679"/>
    </source>
</evidence>
<reference evidence="11 12" key="1">
    <citation type="submission" date="2019-06" db="EMBL/GenBank/DDBJ databases">
        <title>Saccharibacillus brassicae sp. nov., an endophytic bacterium isolated from Chinese cabbage seeds (Brassica pekinensis).</title>
        <authorList>
            <person name="Jiang L."/>
            <person name="Lee J."/>
            <person name="Kim S.W."/>
        </authorList>
    </citation>
    <scope>NUCLEOTIDE SEQUENCE [LARGE SCALE GENOMIC DNA]</scope>
    <source>
        <strain evidence="12">KCTC 43072 / ATSA2</strain>
    </source>
</reference>
<dbReference type="Proteomes" id="UP000316968">
    <property type="component" value="Chromosome"/>
</dbReference>
<feature type="transmembrane region" description="Helical" evidence="10">
    <location>
        <begin position="81"/>
        <end position="99"/>
    </location>
</feature>
<feature type="transmembrane region" description="Helical" evidence="10">
    <location>
        <begin position="119"/>
        <end position="140"/>
    </location>
</feature>
<dbReference type="InterPro" id="IPR004299">
    <property type="entry name" value="MBOAT_fam"/>
</dbReference>
<keyword evidence="8 9" id="KW-0012">Acyltransferase</keyword>
<evidence type="ECO:0000256" key="9">
    <source>
        <dbReference type="PIRNR" id="PIRNR016636"/>
    </source>
</evidence>
<evidence type="ECO:0000256" key="8">
    <source>
        <dbReference type="ARBA" id="ARBA00023315"/>
    </source>
</evidence>
<dbReference type="AlphaFoldDB" id="A0A4Y6UTE6"/>
<gene>
    <name evidence="11" type="ORF">FFV09_08795</name>
</gene>
<feature type="transmembrane region" description="Helical" evidence="10">
    <location>
        <begin position="313"/>
        <end position="339"/>
    </location>
</feature>
<dbReference type="GO" id="GO:0016746">
    <property type="term" value="F:acyltransferase activity"/>
    <property type="evidence" value="ECO:0007669"/>
    <property type="project" value="UniProtKB-KW"/>
</dbReference>
<dbReference type="RefSeq" id="WP_141447487.1">
    <property type="nucleotide sequence ID" value="NZ_CBCSAZ010000002.1"/>
</dbReference>
<evidence type="ECO:0000313" key="12">
    <source>
        <dbReference type="Proteomes" id="UP000316968"/>
    </source>
</evidence>
<keyword evidence="5 10" id="KW-0812">Transmembrane</keyword>
<keyword evidence="4 9" id="KW-0808">Transferase</keyword>
<dbReference type="PANTHER" id="PTHR13285:SF23">
    <property type="entry name" value="TEICHOIC ACID D-ALANYLTRANSFERASE"/>
    <property type="match status" value="1"/>
</dbReference>
<dbReference type="PANTHER" id="PTHR13285">
    <property type="entry name" value="ACYLTRANSFERASE"/>
    <property type="match status" value="1"/>
</dbReference>
<feature type="transmembrane region" description="Helical" evidence="10">
    <location>
        <begin position="152"/>
        <end position="171"/>
    </location>
</feature>
<evidence type="ECO:0000256" key="5">
    <source>
        <dbReference type="ARBA" id="ARBA00022692"/>
    </source>
</evidence>
<dbReference type="GO" id="GO:0005886">
    <property type="term" value="C:plasma membrane"/>
    <property type="evidence" value="ECO:0007669"/>
    <property type="project" value="UniProtKB-SubCell"/>
</dbReference>
<proteinExistence type="inferred from homology"/>
<dbReference type="KEGG" id="saca:FFV09_08795"/>
<feature type="transmembrane region" description="Helical" evidence="10">
    <location>
        <begin position="360"/>
        <end position="377"/>
    </location>
</feature>
<feature type="transmembrane region" description="Helical" evidence="10">
    <location>
        <begin position="435"/>
        <end position="453"/>
    </location>
</feature>
<dbReference type="InterPro" id="IPR024194">
    <property type="entry name" value="Ac/AlaTfrase_AlgI/DltB"/>
</dbReference>
<evidence type="ECO:0000256" key="3">
    <source>
        <dbReference type="ARBA" id="ARBA00022475"/>
    </source>
</evidence>
<feature type="transmembrane region" description="Helical" evidence="10">
    <location>
        <begin position="6"/>
        <end position="23"/>
    </location>
</feature>